<reference evidence="1 2" key="1">
    <citation type="submission" date="2021-10" db="EMBL/GenBank/DDBJ databases">
        <title>Anaerobic single-cell dispensing facilitates the cultivation of human gut bacteria.</title>
        <authorList>
            <person name="Afrizal A."/>
        </authorList>
    </citation>
    <scope>NUCLEOTIDE SEQUENCE [LARGE SCALE GENOMIC DNA]</scope>
    <source>
        <strain evidence="1 2">CLA-AA-H273</strain>
    </source>
</reference>
<organism evidence="1 2">
    <name type="scientific">Waltera acetigignens</name>
    <dbReference type="NCBI Taxonomy" id="2981769"/>
    <lineage>
        <taxon>Bacteria</taxon>
        <taxon>Bacillati</taxon>
        <taxon>Bacillota</taxon>
        <taxon>Clostridia</taxon>
        <taxon>Lachnospirales</taxon>
        <taxon>Lachnospiraceae</taxon>
        <taxon>Waltera</taxon>
    </lineage>
</organism>
<keyword evidence="2" id="KW-1185">Reference proteome</keyword>
<name>A0AAE3A2T6_9FIRM</name>
<evidence type="ECO:0000313" key="1">
    <source>
        <dbReference type="EMBL" id="MCC2120324.1"/>
    </source>
</evidence>
<comment type="caution">
    <text evidence="1">The sequence shown here is derived from an EMBL/GenBank/DDBJ whole genome shotgun (WGS) entry which is preliminary data.</text>
</comment>
<protein>
    <submittedName>
        <fullName evidence="1">ATPase</fullName>
    </submittedName>
</protein>
<sequence>MDKKFPQGELQCFKNENRYKWKVKEENGIRYLPKTERNQAEILALKKYYEYRKKELESEAAGWEAYLKKTDKMKINSEHLLNHPEYGKLLAKNFRPLDKELERWQEEPYEKCTKHPENLLVQGTHGKMLRSKSEAIIDRALYQNKIPFHYEEKLILDGIILYPDFVMRHPFTGQYFYWEHFGMMDNPDYCNHACDKIKLYCRYGIIPSVNLILTYETKQCPLNADKVEMILQEYFGCSKWDAVVG</sequence>
<dbReference type="EMBL" id="JAJEPV010000030">
    <property type="protein sequence ID" value="MCC2120324.1"/>
    <property type="molecule type" value="Genomic_DNA"/>
</dbReference>
<accession>A0AAE3A2T6</accession>
<dbReference type="Proteomes" id="UP001197795">
    <property type="component" value="Unassembled WGS sequence"/>
</dbReference>
<evidence type="ECO:0000313" key="2">
    <source>
        <dbReference type="Proteomes" id="UP001197795"/>
    </source>
</evidence>
<dbReference type="RefSeq" id="WP_227733539.1">
    <property type="nucleotide sequence ID" value="NZ_JAJEPV010000030.1"/>
</dbReference>
<gene>
    <name evidence="1" type="ORF">LKD75_12135</name>
</gene>
<dbReference type="AlphaFoldDB" id="A0AAE3A2T6"/>
<proteinExistence type="predicted"/>